<evidence type="ECO:0000256" key="9">
    <source>
        <dbReference type="ARBA" id="ARBA00023136"/>
    </source>
</evidence>
<evidence type="ECO:0000256" key="2">
    <source>
        <dbReference type="ARBA" id="ARBA00004651"/>
    </source>
</evidence>
<reference evidence="14" key="1">
    <citation type="submission" date="2019-03" db="EMBL/GenBank/DDBJ databases">
        <authorList>
            <person name="Mank J."/>
            <person name="Almeida P."/>
        </authorList>
    </citation>
    <scope>NUCLEOTIDE SEQUENCE</scope>
    <source>
        <strain evidence="14">78183</strain>
    </source>
</reference>
<keyword evidence="6 12" id="KW-0812">Transmembrane</keyword>
<dbReference type="EMBL" id="CAADRP010001574">
    <property type="protein sequence ID" value="VFU42017.1"/>
    <property type="molecule type" value="Genomic_DNA"/>
</dbReference>
<feature type="transmembrane region" description="Helical" evidence="12">
    <location>
        <begin position="128"/>
        <end position="150"/>
    </location>
</feature>
<dbReference type="PANTHER" id="PTHR23516">
    <property type="entry name" value="SAM (S-ADENOSYL METHIONINE) TRANSPORTER"/>
    <property type="match status" value="1"/>
</dbReference>
<feature type="transmembrane region" description="Helical" evidence="12">
    <location>
        <begin position="435"/>
        <end position="455"/>
    </location>
</feature>
<dbReference type="InterPro" id="IPR036047">
    <property type="entry name" value="F-box-like_dom_sf"/>
</dbReference>
<sequence>MEAFYYLVFGALSAVVFGVELSKSTKDRINTSPAFNSFKNNYLVVYSLMMAGDWLQGPYVYFLYTTYGFGKGEIGQLFIAGFGSSMLFGTIVGSLADKQGRRRACVTYCITYILSCITKHSPQYRVLMIGRVLGGIATSLLFSSFESWLVAEHNKRGFEQQWLSLTFSKAIFLGNGLVAIVAGLFGNFLVDTFQLGPVAPFDAAACFLAIGMAVILSSWTENYGDPSENKDLLAQFKGAAVAIASDEKIALLGAIQSLFEGSMYTFVFLWTPALSPNDEEIPHGFIFATFMLASMLGSSIASRLMARSSPRVESYMQIVFLVSSVSLMLPIVTSFLIAPSKVKGGGGISFSGCLQMLGFCTFEACVGIFWPSIMKMRSQYIPEEARSTIMNFFRIPLNIFVCIVLYNTRCTGLILQLVKTNLIGIHLQHDQPVNAFPITVMFGMCSIFLVVASILQRRLLVIAEKPIKMERLPADLCLKIFCWLDHQNLATAQQVCKKWNFLASDNKLWSNLFKERWGEDRAAFYEPDGSKSWKDVYEVQDRGDRVGLGLKIIREGGDYYLVHQGEIHQYLGSRRQRKGTDSCPLNSKGKLVGDESLKEEKPSHGILDQMLFFIGDLEVASTDAKRGRVR</sequence>
<feature type="transmembrane region" description="Helical" evidence="12">
    <location>
        <begin position="74"/>
        <end position="96"/>
    </location>
</feature>
<evidence type="ECO:0000256" key="7">
    <source>
        <dbReference type="ARBA" id="ARBA00022989"/>
    </source>
</evidence>
<feature type="transmembrane region" description="Helical" evidence="12">
    <location>
        <begin position="170"/>
        <end position="189"/>
    </location>
</feature>
<keyword evidence="9 12" id="KW-0472">Membrane</keyword>
<gene>
    <name evidence="14" type="ORF">SVIM_LOCUS249501</name>
</gene>
<dbReference type="Gene3D" id="1.20.1250.20">
    <property type="entry name" value="MFS general substrate transporter like domains"/>
    <property type="match status" value="1"/>
</dbReference>
<dbReference type="SUPFAM" id="SSF103473">
    <property type="entry name" value="MFS general substrate transporter"/>
    <property type="match status" value="1"/>
</dbReference>
<dbReference type="PANTHER" id="PTHR23516:SF1">
    <property type="entry name" value="MOLYBDATE-ANION TRANSPORTER"/>
    <property type="match status" value="1"/>
</dbReference>
<dbReference type="InterPro" id="IPR008509">
    <property type="entry name" value="MOT2/MFSD5"/>
</dbReference>
<name>A0A6N2LPL8_SALVM</name>
<evidence type="ECO:0000256" key="12">
    <source>
        <dbReference type="SAM" id="Phobius"/>
    </source>
</evidence>
<dbReference type="Gene3D" id="1.20.1280.50">
    <property type="match status" value="1"/>
</dbReference>
<dbReference type="Pfam" id="PF05631">
    <property type="entry name" value="MFS_5"/>
    <property type="match status" value="1"/>
</dbReference>
<dbReference type="GO" id="GO:0006811">
    <property type="term" value="P:monoatomic ion transport"/>
    <property type="evidence" value="ECO:0007669"/>
    <property type="project" value="UniProtKB-KW"/>
</dbReference>
<evidence type="ECO:0000313" key="14">
    <source>
        <dbReference type="EMBL" id="VFU42017.1"/>
    </source>
</evidence>
<dbReference type="SUPFAM" id="SSF81383">
    <property type="entry name" value="F-box domain"/>
    <property type="match status" value="1"/>
</dbReference>
<comment type="function">
    <text evidence="1">Mediates high-affinity intracellular uptake of the rare oligo-element molybdenum.</text>
</comment>
<evidence type="ECO:0000256" key="4">
    <source>
        <dbReference type="ARBA" id="ARBA00022448"/>
    </source>
</evidence>
<feature type="transmembrane region" description="Helical" evidence="12">
    <location>
        <begin position="349"/>
        <end position="371"/>
    </location>
</feature>
<proteinExistence type="predicted"/>
<dbReference type="AlphaFoldDB" id="A0A6N2LPL8"/>
<dbReference type="InterPro" id="IPR001810">
    <property type="entry name" value="F-box_dom"/>
</dbReference>
<dbReference type="Pfam" id="PF12937">
    <property type="entry name" value="F-box-like"/>
    <property type="match status" value="1"/>
</dbReference>
<comment type="subcellular location">
    <subcellularLocation>
        <location evidence="2">Cell membrane</location>
        <topology evidence="2">Multi-pass membrane protein</topology>
    </subcellularLocation>
</comment>
<keyword evidence="7 12" id="KW-1133">Transmembrane helix</keyword>
<evidence type="ECO:0000256" key="10">
    <source>
        <dbReference type="ARBA" id="ARBA00030646"/>
    </source>
</evidence>
<keyword evidence="5" id="KW-1003">Cell membrane</keyword>
<evidence type="ECO:0000256" key="3">
    <source>
        <dbReference type="ARBA" id="ARBA00021242"/>
    </source>
</evidence>
<feature type="transmembrane region" description="Helical" evidence="12">
    <location>
        <begin position="392"/>
        <end position="415"/>
    </location>
</feature>
<protein>
    <recommendedName>
        <fullName evidence="3">Molybdate-anion transporter</fullName>
    </recommendedName>
    <alternativeName>
        <fullName evidence="10">Major facilitator superfamily domain-containing protein 5</fullName>
    </alternativeName>
    <alternativeName>
        <fullName evidence="11">Molybdate transporter 2 homolog</fullName>
    </alternativeName>
</protein>
<feature type="transmembrane region" description="Helical" evidence="12">
    <location>
        <begin position="43"/>
        <end position="62"/>
    </location>
</feature>
<dbReference type="GO" id="GO:0015098">
    <property type="term" value="F:molybdate ion transmembrane transporter activity"/>
    <property type="evidence" value="ECO:0007669"/>
    <property type="project" value="InterPro"/>
</dbReference>
<evidence type="ECO:0000256" key="1">
    <source>
        <dbReference type="ARBA" id="ARBA00003019"/>
    </source>
</evidence>
<dbReference type="CDD" id="cd17487">
    <property type="entry name" value="MFS_MFSD5_like"/>
    <property type="match status" value="1"/>
</dbReference>
<feature type="transmembrane region" description="Helical" evidence="12">
    <location>
        <begin position="285"/>
        <end position="306"/>
    </location>
</feature>
<feature type="transmembrane region" description="Helical" evidence="12">
    <location>
        <begin position="201"/>
        <end position="219"/>
    </location>
</feature>
<feature type="transmembrane region" description="Helical" evidence="12">
    <location>
        <begin position="318"/>
        <end position="337"/>
    </location>
</feature>
<dbReference type="PROSITE" id="PS50181">
    <property type="entry name" value="FBOX"/>
    <property type="match status" value="1"/>
</dbReference>
<dbReference type="SMART" id="SM00256">
    <property type="entry name" value="FBOX"/>
    <property type="match status" value="1"/>
</dbReference>
<feature type="transmembrane region" description="Helical" evidence="12">
    <location>
        <begin position="6"/>
        <end position="22"/>
    </location>
</feature>
<organism evidence="14">
    <name type="scientific">Salix viminalis</name>
    <name type="common">Common osier</name>
    <name type="synonym">Basket willow</name>
    <dbReference type="NCBI Taxonomy" id="40686"/>
    <lineage>
        <taxon>Eukaryota</taxon>
        <taxon>Viridiplantae</taxon>
        <taxon>Streptophyta</taxon>
        <taxon>Embryophyta</taxon>
        <taxon>Tracheophyta</taxon>
        <taxon>Spermatophyta</taxon>
        <taxon>Magnoliopsida</taxon>
        <taxon>eudicotyledons</taxon>
        <taxon>Gunneridae</taxon>
        <taxon>Pentapetalae</taxon>
        <taxon>rosids</taxon>
        <taxon>fabids</taxon>
        <taxon>Malpighiales</taxon>
        <taxon>Salicaceae</taxon>
        <taxon>Saliceae</taxon>
        <taxon>Salix</taxon>
    </lineage>
</organism>
<accession>A0A6N2LPL8</accession>
<dbReference type="GO" id="GO:0005886">
    <property type="term" value="C:plasma membrane"/>
    <property type="evidence" value="ECO:0007669"/>
    <property type="project" value="UniProtKB-SubCell"/>
</dbReference>
<feature type="domain" description="F-box" evidence="13">
    <location>
        <begin position="466"/>
        <end position="512"/>
    </location>
</feature>
<keyword evidence="4" id="KW-0813">Transport</keyword>
<evidence type="ECO:0000256" key="5">
    <source>
        <dbReference type="ARBA" id="ARBA00022475"/>
    </source>
</evidence>
<evidence type="ECO:0000256" key="6">
    <source>
        <dbReference type="ARBA" id="ARBA00022692"/>
    </source>
</evidence>
<evidence type="ECO:0000259" key="13">
    <source>
        <dbReference type="PROSITE" id="PS50181"/>
    </source>
</evidence>
<keyword evidence="8" id="KW-0406">Ion transport</keyword>
<dbReference type="InterPro" id="IPR036259">
    <property type="entry name" value="MFS_trans_sf"/>
</dbReference>
<evidence type="ECO:0000256" key="11">
    <source>
        <dbReference type="ARBA" id="ARBA00032555"/>
    </source>
</evidence>
<evidence type="ECO:0000256" key="8">
    <source>
        <dbReference type="ARBA" id="ARBA00023065"/>
    </source>
</evidence>